<evidence type="ECO:0000313" key="5">
    <source>
        <dbReference type="Proteomes" id="UP000249340"/>
    </source>
</evidence>
<dbReference type="InterPro" id="IPR041664">
    <property type="entry name" value="AAA_16"/>
</dbReference>
<sequence length="1022" mass="110649">MLGDVEHLSVSPVFVGRSRESAVLAEALGRADTGLPQALLIGGEAGVGKTRLLEEFLTSACAAGAVTATGGCLEVGAEGLPYAPLVTALRRLHRALGSELEQAADGHESRLARLLPDFGEAAPEANDEYGRARLFEHTARLFERLAADRTLVLAVEDLHWSDRSTRELLAYLIRTLHRARVVVVATYRTDDLHRRHPVRPFLAELERMRTVQRLELPRLARAEVEQQLAGILGTAAPDRELVSRIYRRSEGNPFFVEELACCATEGCDVGLSESLRDILLVRVEALPERAQTVVRVAAEGGSSVEYGLLAAVLALPEDDLIEALRAAVGANILVPDPEGEGYRFRHALVREAVVDDLLPGERSRINRRYADALEADPALVRCDVRAARLASYWYHAHDPARALPAVLHAGREARRRNAFAEQLRMLERALELWDDVPDQVLLGLRAYDYADESYPPCSCDPGTCDDDCERLRFADVLAEATVAARRAGDRDRGLRFIKMALRQVDERTDPHRAAWFWLQRGRAVRYYNGTFGRPELEHARALVEGGRATAVQADVLSRIAADGMLTCPTRTHIEVAEGAAAIAREVGARTVELHALLTLGTLRCDFGETEAGLAGLREVCAGAAELDDPDLHCRAVNNLASLLEQLGRSEEAVQVAREGLELSRRYGMIRYNGAMMTGNLAEPLISLGHHEEAARLLAETDDPPADTVNDDFLERLRGELALLRDDPAEAGRHLVGARNRANTAQPQKLLPAADLALRLAARTGRFADARAELLAAAGDGFPVGFEQYAWPLLVHGVAAEADSRGLPAADPGRAEVLAQVRAAAAPLSRAVPLYQGWALLLDAELARAEGRDTPDNWLPALEVLRSIGRPYPLASALLRAAEAHAAAGAREEAGALLREAEAVGRIRDDVRLLREVALFAERARLAVDGGATRLAAAAARTAEDPVAALGLTARERDVLRLLALGRTNRQIAEELYISPKTASVHVSNILAKLGVGGRGEAAAVAHRMRLFPGDGVAVVGGV</sequence>
<dbReference type="InterPro" id="IPR016032">
    <property type="entry name" value="Sig_transdc_resp-reg_C-effctor"/>
</dbReference>
<gene>
    <name evidence="4" type="ORF">C7M71_021240</name>
</gene>
<dbReference type="GO" id="GO:0003677">
    <property type="term" value="F:DNA binding"/>
    <property type="evidence" value="ECO:0007669"/>
    <property type="project" value="InterPro"/>
</dbReference>
<reference evidence="5" key="1">
    <citation type="submission" date="2018-07" db="EMBL/GenBank/DDBJ databases">
        <title>Streptacidiphilus bronchialis DSM 106435 chromosome.</title>
        <authorList>
            <person name="Batra D."/>
            <person name="Gulvik C.A."/>
        </authorList>
    </citation>
    <scope>NUCLEOTIDE SEQUENCE [LARGE SCALE GENOMIC DNA]</scope>
    <source>
        <strain evidence="5">DSM 106435</strain>
    </source>
</reference>
<dbReference type="GO" id="GO:0004016">
    <property type="term" value="F:adenylate cyclase activity"/>
    <property type="evidence" value="ECO:0007669"/>
    <property type="project" value="TreeGrafter"/>
</dbReference>
<dbReference type="InterPro" id="IPR027417">
    <property type="entry name" value="P-loop_NTPase"/>
</dbReference>
<keyword evidence="5" id="KW-1185">Reference proteome</keyword>
<accession>A0A345T0Q4</accession>
<dbReference type="GO" id="GO:0006355">
    <property type="term" value="P:regulation of DNA-templated transcription"/>
    <property type="evidence" value="ECO:0007669"/>
    <property type="project" value="InterPro"/>
</dbReference>
<dbReference type="SUPFAM" id="SSF52540">
    <property type="entry name" value="P-loop containing nucleoside triphosphate hydrolases"/>
    <property type="match status" value="1"/>
</dbReference>
<name>A0A345T0Q4_9ACTN</name>
<dbReference type="SMART" id="SM00421">
    <property type="entry name" value="HTH_LUXR"/>
    <property type="match status" value="1"/>
</dbReference>
<dbReference type="Gene3D" id="1.10.10.10">
    <property type="entry name" value="Winged helix-like DNA-binding domain superfamily/Winged helix DNA-binding domain"/>
    <property type="match status" value="1"/>
</dbReference>
<evidence type="ECO:0000256" key="2">
    <source>
        <dbReference type="ARBA" id="ARBA00022840"/>
    </source>
</evidence>
<dbReference type="PANTHER" id="PTHR16305">
    <property type="entry name" value="TESTICULAR SOLUBLE ADENYLYL CYCLASE"/>
    <property type="match status" value="1"/>
</dbReference>
<dbReference type="Pfam" id="PF13191">
    <property type="entry name" value="AAA_16"/>
    <property type="match status" value="1"/>
</dbReference>
<organism evidence="4 5">
    <name type="scientific">Peterkaempfera bronchialis</name>
    <dbReference type="NCBI Taxonomy" id="2126346"/>
    <lineage>
        <taxon>Bacteria</taxon>
        <taxon>Bacillati</taxon>
        <taxon>Actinomycetota</taxon>
        <taxon>Actinomycetes</taxon>
        <taxon>Kitasatosporales</taxon>
        <taxon>Streptomycetaceae</taxon>
        <taxon>Peterkaempfera</taxon>
    </lineage>
</organism>
<dbReference type="Gene3D" id="1.25.40.10">
    <property type="entry name" value="Tetratricopeptide repeat domain"/>
    <property type="match status" value="1"/>
</dbReference>
<dbReference type="InterPro" id="IPR000792">
    <property type="entry name" value="Tscrpt_reg_LuxR_C"/>
</dbReference>
<dbReference type="InterPro" id="IPR011990">
    <property type="entry name" value="TPR-like_helical_dom_sf"/>
</dbReference>
<dbReference type="PROSITE" id="PS50043">
    <property type="entry name" value="HTH_LUXR_2"/>
    <property type="match status" value="1"/>
</dbReference>
<keyword evidence="2" id="KW-0067">ATP-binding</keyword>
<dbReference type="CDD" id="cd06170">
    <property type="entry name" value="LuxR_C_like"/>
    <property type="match status" value="1"/>
</dbReference>
<dbReference type="EMBL" id="CP031264">
    <property type="protein sequence ID" value="AXI79559.1"/>
    <property type="molecule type" value="Genomic_DNA"/>
</dbReference>
<dbReference type="Pfam" id="PF00196">
    <property type="entry name" value="GerE"/>
    <property type="match status" value="1"/>
</dbReference>
<dbReference type="PRINTS" id="PR00038">
    <property type="entry name" value="HTHLUXR"/>
</dbReference>
<dbReference type="AlphaFoldDB" id="A0A345T0Q4"/>
<dbReference type="OrthoDB" id="5476461at2"/>
<keyword evidence="1" id="KW-0547">Nucleotide-binding</keyword>
<proteinExistence type="predicted"/>
<dbReference type="GO" id="GO:0005737">
    <property type="term" value="C:cytoplasm"/>
    <property type="evidence" value="ECO:0007669"/>
    <property type="project" value="TreeGrafter"/>
</dbReference>
<evidence type="ECO:0000313" key="4">
    <source>
        <dbReference type="EMBL" id="AXI79559.1"/>
    </source>
</evidence>
<protein>
    <recommendedName>
        <fullName evidence="3">HTH luxR-type domain-containing protein</fullName>
    </recommendedName>
</protein>
<dbReference type="PANTHER" id="PTHR16305:SF35">
    <property type="entry name" value="TRANSCRIPTIONAL ACTIVATOR DOMAIN"/>
    <property type="match status" value="1"/>
</dbReference>
<dbReference type="GO" id="GO:0005524">
    <property type="term" value="F:ATP binding"/>
    <property type="evidence" value="ECO:0007669"/>
    <property type="project" value="UniProtKB-KW"/>
</dbReference>
<dbReference type="Proteomes" id="UP000249340">
    <property type="component" value="Chromosome"/>
</dbReference>
<dbReference type="SUPFAM" id="SSF46894">
    <property type="entry name" value="C-terminal effector domain of the bipartite response regulators"/>
    <property type="match status" value="1"/>
</dbReference>
<dbReference type="InterPro" id="IPR036388">
    <property type="entry name" value="WH-like_DNA-bd_sf"/>
</dbReference>
<evidence type="ECO:0000256" key="1">
    <source>
        <dbReference type="ARBA" id="ARBA00022741"/>
    </source>
</evidence>
<evidence type="ECO:0000259" key="3">
    <source>
        <dbReference type="PROSITE" id="PS50043"/>
    </source>
</evidence>
<dbReference type="RefSeq" id="WP_114914474.1">
    <property type="nucleotide sequence ID" value="NZ_CP031264.1"/>
</dbReference>
<dbReference type="SUPFAM" id="SSF48452">
    <property type="entry name" value="TPR-like"/>
    <property type="match status" value="1"/>
</dbReference>
<dbReference type="KEGG" id="stri:C7M71_021240"/>
<feature type="domain" description="HTH luxR-type" evidence="3">
    <location>
        <begin position="944"/>
        <end position="1009"/>
    </location>
</feature>